<reference evidence="1" key="1">
    <citation type="submission" date="2021-03" db="EMBL/GenBank/DDBJ databases">
        <authorList>
            <consortium name="DOE Joint Genome Institute"/>
            <person name="Ahrendt S."/>
            <person name="Looney B.P."/>
            <person name="Miyauchi S."/>
            <person name="Morin E."/>
            <person name="Drula E."/>
            <person name="Courty P.E."/>
            <person name="Chicoki N."/>
            <person name="Fauchery L."/>
            <person name="Kohler A."/>
            <person name="Kuo A."/>
            <person name="Labutti K."/>
            <person name="Pangilinan J."/>
            <person name="Lipzen A."/>
            <person name="Riley R."/>
            <person name="Andreopoulos W."/>
            <person name="He G."/>
            <person name="Johnson J."/>
            <person name="Barry K.W."/>
            <person name="Grigoriev I.V."/>
            <person name="Nagy L."/>
            <person name="Hibbett D."/>
            <person name="Henrissat B."/>
            <person name="Matheny P.B."/>
            <person name="Labbe J."/>
            <person name="Martin F."/>
        </authorList>
    </citation>
    <scope>NUCLEOTIDE SEQUENCE</scope>
    <source>
        <strain evidence="1">HHB10654</strain>
    </source>
</reference>
<dbReference type="Proteomes" id="UP000814140">
    <property type="component" value="Unassembled WGS sequence"/>
</dbReference>
<dbReference type="EMBL" id="MU277338">
    <property type="protein sequence ID" value="KAI0054851.1"/>
    <property type="molecule type" value="Genomic_DNA"/>
</dbReference>
<comment type="caution">
    <text evidence="1">The sequence shown here is derived from an EMBL/GenBank/DDBJ whole genome shotgun (WGS) entry which is preliminary data.</text>
</comment>
<protein>
    <submittedName>
        <fullName evidence="1">Uncharacterized protein</fullName>
    </submittedName>
</protein>
<name>A0ACB8SG17_9AGAM</name>
<gene>
    <name evidence="1" type="ORF">BV25DRAFT_1922312</name>
</gene>
<accession>A0ACB8SG17</accession>
<sequence length="699" mass="76824">MPQSTEPRERPPGVTTRATNKDVHPGRVVQPKTRRSSTVVAKEREEKVRQAAEARKRQLELVARVARIENNTIEADLQEEQTADHPSGPHLRARHRSTATSAGSEHDAGNLEQSGPSEEMFNAFSAELAREAAVNGESEGDSGDEFLPEASGDEASDDEEDEGFVMDEDDEEAPAIQKPKKRQKSRPGRSDVVAQRASFATEGVRAGKRKATTAADDADNADELAPSAPHSTPSVSRSAIKKSKNLPTPQVGGLAKGWQAPTKTPRRHDSQEIESLGPSYQAGKAVRGTGKTPIRIVDGLTKVTPGAPANVHAATVPRAMRRQSQAKKVGKDGRSVKWNTKDIPANLQDRFTNVLIPVVRDFTGTLDPWASPTIEDMQRLFDTVFPDVGHQIEKGDVYHDLIMYRLGDWRAKFGSTALATMKSVINDPDNADIFGTEADIQDYAVHQLGSDGGKTAPMYWKTWNNGEQKSGRFQSDIILAVFTVHIAMTADVPERFRSQERPIGAFILSILAATRALTAYTTGTFQLPPGPDGFFSVDNWGDKIKLVDGQRKLIRKATKFVIPVKALTSIHWENIYQGAADFMPRSNRRRASPAASDPQELSDTGEASEGEVVYTMFSDPPQPPTMTEARDISTWMDNEKVTQYSANTADMVSNREDEEEEDEDGEDEDEEEEDEDGEDKDEEEWMGIGSNVVVSSEDV</sequence>
<reference evidence="1" key="2">
    <citation type="journal article" date="2022" name="New Phytol.">
        <title>Evolutionary transition to the ectomycorrhizal habit in the genomes of a hyperdiverse lineage of mushroom-forming fungi.</title>
        <authorList>
            <person name="Looney B."/>
            <person name="Miyauchi S."/>
            <person name="Morin E."/>
            <person name="Drula E."/>
            <person name="Courty P.E."/>
            <person name="Kohler A."/>
            <person name="Kuo A."/>
            <person name="LaButti K."/>
            <person name="Pangilinan J."/>
            <person name="Lipzen A."/>
            <person name="Riley R."/>
            <person name="Andreopoulos W."/>
            <person name="He G."/>
            <person name="Johnson J."/>
            <person name="Nolan M."/>
            <person name="Tritt A."/>
            <person name="Barry K.W."/>
            <person name="Grigoriev I.V."/>
            <person name="Nagy L.G."/>
            <person name="Hibbett D."/>
            <person name="Henrissat B."/>
            <person name="Matheny P.B."/>
            <person name="Labbe J."/>
            <person name="Martin F.M."/>
        </authorList>
    </citation>
    <scope>NUCLEOTIDE SEQUENCE</scope>
    <source>
        <strain evidence="1">HHB10654</strain>
    </source>
</reference>
<organism evidence="1 2">
    <name type="scientific">Artomyces pyxidatus</name>
    <dbReference type="NCBI Taxonomy" id="48021"/>
    <lineage>
        <taxon>Eukaryota</taxon>
        <taxon>Fungi</taxon>
        <taxon>Dikarya</taxon>
        <taxon>Basidiomycota</taxon>
        <taxon>Agaricomycotina</taxon>
        <taxon>Agaricomycetes</taxon>
        <taxon>Russulales</taxon>
        <taxon>Auriscalpiaceae</taxon>
        <taxon>Artomyces</taxon>
    </lineage>
</organism>
<proteinExistence type="predicted"/>
<evidence type="ECO:0000313" key="1">
    <source>
        <dbReference type="EMBL" id="KAI0054851.1"/>
    </source>
</evidence>
<keyword evidence="2" id="KW-1185">Reference proteome</keyword>
<evidence type="ECO:0000313" key="2">
    <source>
        <dbReference type="Proteomes" id="UP000814140"/>
    </source>
</evidence>